<dbReference type="InParanoid" id="A0A0C2Z2H4"/>
<evidence type="ECO:0000313" key="8">
    <source>
        <dbReference type="EMBL" id="KIM56053.1"/>
    </source>
</evidence>
<sequence length="561" mass="61508">MQNDSSSPGPRGVYQPYSHVGSAHLDGGSAWRNSPSEKPLGQRSRSTGFLSPGLASFPSLSTLFTSLKKYFLRRQIASHSLEFPPSFNRRTRPLTTSTESSPFELVRFSFLCSIWYTTSALSSNTGKTILVEFRYPVTLTIIQFAMVAGYCLILMAPAVRLSRMRPPTRSILMTTLPMGAFQVGGHMFSSVAISRIPVSTVHTIKALSPLFTVAAYALLFGVKYSLKTYISLLPLTVGVMVACTFDVSASSPTGLICAFGSALIFVSQNIFFKKVMPSGSQTTSQKLDKLNLLLYSSSMAFVLMVPIWSFTDLPRFLTAQYEQSYMGHPQGQTHPFSLTYHFIANGTVNFAQNIIAFVILSSTSPVTYSIASLIKRIWVICMAIVWFNQTIHPIQGFGIALTFLGLWMYNSSKGDVEKGEKTMRRVEAMRDMMLPTNCAEEKLLNGSAHSSLRMTAIEMNPHTVATGRARLQLPTYAAGTQFNAAGHPQPRNLRIEISSPDPLSVFAKRIAAASPTEPYPSPPLSIDSPTSQVDTFGYSTANPYLSDLISQSSRVEQVSAA</sequence>
<protein>
    <recommendedName>
        <fullName evidence="7">Sugar phosphate transporter domain-containing protein</fullName>
    </recommendedName>
</protein>
<dbReference type="EMBL" id="KN822124">
    <property type="protein sequence ID" value="KIM56053.1"/>
    <property type="molecule type" value="Genomic_DNA"/>
</dbReference>
<accession>A0A0C2Z2H4</accession>
<dbReference type="PANTHER" id="PTHR11132">
    <property type="entry name" value="SOLUTE CARRIER FAMILY 35"/>
    <property type="match status" value="1"/>
</dbReference>
<feature type="transmembrane region" description="Helical" evidence="6">
    <location>
        <begin position="135"/>
        <end position="159"/>
    </location>
</feature>
<feature type="transmembrane region" description="Helical" evidence="6">
    <location>
        <begin position="292"/>
        <end position="311"/>
    </location>
</feature>
<dbReference type="InterPro" id="IPR050186">
    <property type="entry name" value="TPT_transporter"/>
</dbReference>
<gene>
    <name evidence="8" type="ORF">SCLCIDRAFT_1220706</name>
</gene>
<dbReference type="Pfam" id="PF03151">
    <property type="entry name" value="TPT"/>
    <property type="match status" value="1"/>
</dbReference>
<feature type="transmembrane region" description="Helical" evidence="6">
    <location>
        <begin position="171"/>
        <end position="194"/>
    </location>
</feature>
<dbReference type="GO" id="GO:0016020">
    <property type="term" value="C:membrane"/>
    <property type="evidence" value="ECO:0007669"/>
    <property type="project" value="UniProtKB-SubCell"/>
</dbReference>
<evidence type="ECO:0000256" key="6">
    <source>
        <dbReference type="SAM" id="Phobius"/>
    </source>
</evidence>
<dbReference type="FunCoup" id="A0A0C2Z2H4">
    <property type="interactions" value="367"/>
</dbReference>
<feature type="transmembrane region" description="Helical" evidence="6">
    <location>
        <begin position="229"/>
        <end position="247"/>
    </location>
</feature>
<dbReference type="AlphaFoldDB" id="A0A0C2Z2H4"/>
<dbReference type="SUPFAM" id="SSF103481">
    <property type="entry name" value="Multidrug resistance efflux transporter EmrE"/>
    <property type="match status" value="2"/>
</dbReference>
<dbReference type="InterPro" id="IPR004853">
    <property type="entry name" value="Sugar_P_trans_dom"/>
</dbReference>
<reference evidence="8 9" key="1">
    <citation type="submission" date="2014-04" db="EMBL/GenBank/DDBJ databases">
        <authorList>
            <consortium name="DOE Joint Genome Institute"/>
            <person name="Kuo A."/>
            <person name="Kohler A."/>
            <person name="Nagy L.G."/>
            <person name="Floudas D."/>
            <person name="Copeland A."/>
            <person name="Barry K.W."/>
            <person name="Cichocki N."/>
            <person name="Veneault-Fourrey C."/>
            <person name="LaButti K."/>
            <person name="Lindquist E.A."/>
            <person name="Lipzen A."/>
            <person name="Lundell T."/>
            <person name="Morin E."/>
            <person name="Murat C."/>
            <person name="Sun H."/>
            <person name="Tunlid A."/>
            <person name="Henrissat B."/>
            <person name="Grigoriev I.V."/>
            <person name="Hibbett D.S."/>
            <person name="Martin F."/>
            <person name="Nordberg H.P."/>
            <person name="Cantor M.N."/>
            <person name="Hua S.X."/>
        </authorList>
    </citation>
    <scope>NUCLEOTIDE SEQUENCE [LARGE SCALE GENOMIC DNA]</scope>
    <source>
        <strain evidence="8 9">Foug A</strain>
    </source>
</reference>
<keyword evidence="2 6" id="KW-0812">Transmembrane</keyword>
<keyword evidence="4 6" id="KW-0472">Membrane</keyword>
<keyword evidence="9" id="KW-1185">Reference proteome</keyword>
<reference evidence="9" key="2">
    <citation type="submission" date="2015-01" db="EMBL/GenBank/DDBJ databases">
        <title>Evolutionary Origins and Diversification of the Mycorrhizal Mutualists.</title>
        <authorList>
            <consortium name="DOE Joint Genome Institute"/>
            <consortium name="Mycorrhizal Genomics Consortium"/>
            <person name="Kohler A."/>
            <person name="Kuo A."/>
            <person name="Nagy L.G."/>
            <person name="Floudas D."/>
            <person name="Copeland A."/>
            <person name="Barry K.W."/>
            <person name="Cichocki N."/>
            <person name="Veneault-Fourrey C."/>
            <person name="LaButti K."/>
            <person name="Lindquist E.A."/>
            <person name="Lipzen A."/>
            <person name="Lundell T."/>
            <person name="Morin E."/>
            <person name="Murat C."/>
            <person name="Riley R."/>
            <person name="Ohm R."/>
            <person name="Sun H."/>
            <person name="Tunlid A."/>
            <person name="Henrissat B."/>
            <person name="Grigoriev I.V."/>
            <person name="Hibbett D.S."/>
            <person name="Martin F."/>
        </authorList>
    </citation>
    <scope>NUCLEOTIDE SEQUENCE [LARGE SCALE GENOMIC DNA]</scope>
    <source>
        <strain evidence="9">Foug A</strain>
    </source>
</reference>
<evidence type="ECO:0000256" key="3">
    <source>
        <dbReference type="ARBA" id="ARBA00022989"/>
    </source>
</evidence>
<feature type="transmembrane region" description="Helical" evidence="6">
    <location>
        <begin position="338"/>
        <end position="359"/>
    </location>
</feature>
<evidence type="ECO:0000313" key="9">
    <source>
        <dbReference type="Proteomes" id="UP000053989"/>
    </source>
</evidence>
<evidence type="ECO:0000259" key="7">
    <source>
        <dbReference type="Pfam" id="PF03151"/>
    </source>
</evidence>
<keyword evidence="3 6" id="KW-1133">Transmembrane helix</keyword>
<feature type="transmembrane region" description="Helical" evidence="6">
    <location>
        <begin position="206"/>
        <end position="222"/>
    </location>
</feature>
<feature type="region of interest" description="Disordered" evidence="5">
    <location>
        <begin position="1"/>
        <end position="46"/>
    </location>
</feature>
<dbReference type="Proteomes" id="UP000053989">
    <property type="component" value="Unassembled WGS sequence"/>
</dbReference>
<dbReference type="InterPro" id="IPR037185">
    <property type="entry name" value="EmrE-like"/>
</dbReference>
<evidence type="ECO:0000256" key="4">
    <source>
        <dbReference type="ARBA" id="ARBA00023136"/>
    </source>
</evidence>
<evidence type="ECO:0000256" key="1">
    <source>
        <dbReference type="ARBA" id="ARBA00004141"/>
    </source>
</evidence>
<feature type="transmembrane region" description="Helical" evidence="6">
    <location>
        <begin position="253"/>
        <end position="272"/>
    </location>
</feature>
<evidence type="ECO:0000256" key="2">
    <source>
        <dbReference type="ARBA" id="ARBA00022692"/>
    </source>
</evidence>
<feature type="domain" description="Sugar phosphate transporter" evidence="7">
    <location>
        <begin position="108"/>
        <end position="410"/>
    </location>
</feature>
<organism evidence="8 9">
    <name type="scientific">Scleroderma citrinum Foug A</name>
    <dbReference type="NCBI Taxonomy" id="1036808"/>
    <lineage>
        <taxon>Eukaryota</taxon>
        <taxon>Fungi</taxon>
        <taxon>Dikarya</taxon>
        <taxon>Basidiomycota</taxon>
        <taxon>Agaricomycotina</taxon>
        <taxon>Agaricomycetes</taxon>
        <taxon>Agaricomycetidae</taxon>
        <taxon>Boletales</taxon>
        <taxon>Sclerodermatineae</taxon>
        <taxon>Sclerodermataceae</taxon>
        <taxon>Scleroderma</taxon>
    </lineage>
</organism>
<dbReference type="HOGENOM" id="CLU_019048_3_1_1"/>
<name>A0A0C2Z2H4_9AGAM</name>
<dbReference type="STRING" id="1036808.A0A0C2Z2H4"/>
<dbReference type="OrthoDB" id="1588579at2759"/>
<proteinExistence type="predicted"/>
<evidence type="ECO:0000256" key="5">
    <source>
        <dbReference type="SAM" id="MobiDB-lite"/>
    </source>
</evidence>
<comment type="subcellular location">
    <subcellularLocation>
        <location evidence="1">Membrane</location>
        <topology evidence="1">Multi-pass membrane protein</topology>
    </subcellularLocation>
</comment>